<reference evidence="1 2" key="1">
    <citation type="submission" date="2020-04" db="EMBL/GenBank/DDBJ databases">
        <authorList>
            <person name="De Canck E."/>
        </authorList>
    </citation>
    <scope>NUCLEOTIDE SEQUENCE [LARGE SCALE GENOMIC DNA]</scope>
    <source>
        <strain evidence="1 2">LMG 27177</strain>
    </source>
</reference>
<sequence length="118" mass="12633">MARALLKCLQTTHASGHIMGEFLPDYLIREQAAVGALVAFGVLRILGAMLAFERGWRISVVEKCFVAAAVVYCLPQLFDLLMHMYGARAAGAELEGKAAGCAIALFCAPIVGHRLGLE</sequence>
<protein>
    <submittedName>
        <fullName evidence="1">Uncharacterized protein</fullName>
    </submittedName>
</protein>
<keyword evidence="2" id="KW-1185">Reference proteome</keyword>
<evidence type="ECO:0000313" key="1">
    <source>
        <dbReference type="EMBL" id="CAB3779725.1"/>
    </source>
</evidence>
<proteinExistence type="predicted"/>
<dbReference type="EMBL" id="CADIKI010000002">
    <property type="protein sequence ID" value="CAB3779725.1"/>
    <property type="molecule type" value="Genomic_DNA"/>
</dbReference>
<gene>
    <name evidence="1" type="ORF">LMG27177_00772</name>
</gene>
<accession>A0A6J5FKM4</accession>
<dbReference type="Proteomes" id="UP000494252">
    <property type="component" value="Unassembled WGS sequence"/>
</dbReference>
<organism evidence="1 2">
    <name type="scientific">Paraburkholderia fynbosensis</name>
    <dbReference type="NCBI Taxonomy" id="1200993"/>
    <lineage>
        <taxon>Bacteria</taxon>
        <taxon>Pseudomonadati</taxon>
        <taxon>Pseudomonadota</taxon>
        <taxon>Betaproteobacteria</taxon>
        <taxon>Burkholderiales</taxon>
        <taxon>Burkholderiaceae</taxon>
        <taxon>Paraburkholderia</taxon>
    </lineage>
</organism>
<evidence type="ECO:0000313" key="2">
    <source>
        <dbReference type="Proteomes" id="UP000494252"/>
    </source>
</evidence>
<name>A0A6J5FKM4_9BURK</name>
<dbReference type="AlphaFoldDB" id="A0A6J5FKM4"/>